<evidence type="ECO:0000256" key="9">
    <source>
        <dbReference type="PROSITE-ProRule" id="PRU00723"/>
    </source>
</evidence>
<protein>
    <submittedName>
        <fullName evidence="11">Cleavage and polyadenylation specificity factor 4-like protein</fullName>
    </submittedName>
</protein>
<evidence type="ECO:0000259" key="10">
    <source>
        <dbReference type="PROSITE" id="PS50103"/>
    </source>
</evidence>
<evidence type="ECO:0000256" key="8">
    <source>
        <dbReference type="ARBA" id="ARBA00023242"/>
    </source>
</evidence>
<comment type="subcellular location">
    <subcellularLocation>
        <location evidence="1">Nucleus</location>
    </subcellularLocation>
</comment>
<feature type="zinc finger region" description="C3H1-type" evidence="9">
    <location>
        <begin position="36"/>
        <end position="63"/>
    </location>
</feature>
<evidence type="ECO:0000256" key="7">
    <source>
        <dbReference type="ARBA" id="ARBA00022884"/>
    </source>
</evidence>
<keyword evidence="12" id="KW-1185">Reference proteome</keyword>
<organism evidence="11 12">
    <name type="scientific">Cryptosporidium canis</name>
    <dbReference type="NCBI Taxonomy" id="195482"/>
    <lineage>
        <taxon>Eukaryota</taxon>
        <taxon>Sar</taxon>
        <taxon>Alveolata</taxon>
        <taxon>Apicomplexa</taxon>
        <taxon>Conoidasida</taxon>
        <taxon>Coccidia</taxon>
        <taxon>Eucoccidiorida</taxon>
        <taxon>Eimeriorina</taxon>
        <taxon>Cryptosporidiidae</taxon>
        <taxon>Cryptosporidium</taxon>
    </lineage>
</organism>
<comment type="caution">
    <text evidence="11">The sequence shown here is derived from an EMBL/GenBank/DDBJ whole genome shotgun (WGS) entry which is preliminary data.</text>
</comment>
<keyword evidence="3 9" id="KW-0479">Metal-binding</keyword>
<reference evidence="11" key="1">
    <citation type="submission" date="2022-10" db="EMBL/GenBank/DDBJ databases">
        <title>Adaptive evolution leads to modifications in subtelomeric GC content in a zoonotic Cryptosporidium species.</title>
        <authorList>
            <person name="Li J."/>
            <person name="Feng Y."/>
            <person name="Xiao L."/>
        </authorList>
    </citation>
    <scope>NUCLEOTIDE SEQUENCE</scope>
    <source>
        <strain evidence="11">25894</strain>
    </source>
</reference>
<evidence type="ECO:0000256" key="6">
    <source>
        <dbReference type="ARBA" id="ARBA00022833"/>
    </source>
</evidence>
<dbReference type="Proteomes" id="UP001071777">
    <property type="component" value="Unassembled WGS sequence"/>
</dbReference>
<dbReference type="SUPFAM" id="SSF90229">
    <property type="entry name" value="CCCH zinc finger"/>
    <property type="match status" value="1"/>
</dbReference>
<accession>A0ABQ8PC77</accession>
<dbReference type="InterPro" id="IPR045348">
    <property type="entry name" value="CPSF4/Yth1"/>
</dbReference>
<feature type="domain" description="C3H1-type" evidence="10">
    <location>
        <begin position="36"/>
        <end position="63"/>
    </location>
</feature>
<keyword evidence="5 9" id="KW-0863">Zinc-finger</keyword>
<proteinExistence type="predicted"/>
<dbReference type="InterPro" id="IPR000571">
    <property type="entry name" value="Znf_CCCH"/>
</dbReference>
<dbReference type="Pfam" id="PF00642">
    <property type="entry name" value="zf-CCCH"/>
    <property type="match status" value="1"/>
</dbReference>
<evidence type="ECO:0000256" key="1">
    <source>
        <dbReference type="ARBA" id="ARBA00004123"/>
    </source>
</evidence>
<evidence type="ECO:0000256" key="3">
    <source>
        <dbReference type="ARBA" id="ARBA00022723"/>
    </source>
</evidence>
<keyword evidence="6 9" id="KW-0862">Zinc</keyword>
<dbReference type="SMART" id="SM00356">
    <property type="entry name" value="ZnF_C3H1"/>
    <property type="match status" value="3"/>
</dbReference>
<dbReference type="PANTHER" id="PTHR23102:SF24">
    <property type="entry name" value="CLEAVAGE AND POLYADENYLATION SPECIFICITY FACTOR SUBUNIT 4"/>
    <property type="match status" value="1"/>
</dbReference>
<keyword evidence="4" id="KW-0677">Repeat</keyword>
<gene>
    <name evidence="11" type="ORF">OJ252_328</name>
</gene>
<name>A0ABQ8PC77_9CRYT</name>
<evidence type="ECO:0000313" key="11">
    <source>
        <dbReference type="EMBL" id="KAJ1615238.1"/>
    </source>
</evidence>
<feature type="zinc finger region" description="C3H1-type" evidence="9">
    <location>
        <begin position="93"/>
        <end position="120"/>
    </location>
</feature>
<keyword evidence="7" id="KW-0694">RNA-binding</keyword>
<dbReference type="Gene3D" id="4.10.1000.10">
    <property type="entry name" value="Zinc finger, CCCH-type"/>
    <property type="match status" value="1"/>
</dbReference>
<dbReference type="InterPro" id="IPR036855">
    <property type="entry name" value="Znf_CCCH_sf"/>
</dbReference>
<dbReference type="EMBL" id="JAPCXB010000011">
    <property type="protein sequence ID" value="KAJ1615238.1"/>
    <property type="molecule type" value="Genomic_DNA"/>
</dbReference>
<evidence type="ECO:0000313" key="12">
    <source>
        <dbReference type="Proteomes" id="UP001071777"/>
    </source>
</evidence>
<evidence type="ECO:0000256" key="5">
    <source>
        <dbReference type="ARBA" id="ARBA00022771"/>
    </source>
</evidence>
<feature type="domain" description="C3H1-type" evidence="10">
    <location>
        <begin position="93"/>
        <end position="120"/>
    </location>
</feature>
<keyword evidence="2" id="KW-0507">mRNA processing</keyword>
<dbReference type="PROSITE" id="PS50103">
    <property type="entry name" value="ZF_C3H1"/>
    <property type="match status" value="2"/>
</dbReference>
<dbReference type="PANTHER" id="PTHR23102">
    <property type="entry name" value="CLEAVAGE AND POLYADENYLATION SPECIFICITY FACTOR SUBUNIT 4-RELATED"/>
    <property type="match status" value="1"/>
</dbReference>
<sequence length="174" mass="20649">MSMKTDMESIVEKTEDERLWLLKNQLPSRYDPNIRGRHSVVCRHWMRNMCMRGDFCDFLHQYDREKMPPCFTYQKYGVCLDRVLNSCPFKHKSDDTQLCADYFLGLCPFGPMCKRNHEPKVRNEAPDFLPDEFLQTIIQSKHLMPIMDLETQPIVKEIEDTCKENYIPAECIDT</sequence>
<keyword evidence="8" id="KW-0539">Nucleus</keyword>
<evidence type="ECO:0000256" key="2">
    <source>
        <dbReference type="ARBA" id="ARBA00022664"/>
    </source>
</evidence>
<evidence type="ECO:0000256" key="4">
    <source>
        <dbReference type="ARBA" id="ARBA00022737"/>
    </source>
</evidence>